<reference evidence="1 2" key="1">
    <citation type="submission" date="2021-06" db="EMBL/GenBank/DDBJ databases">
        <title>Caerostris extrusa draft genome.</title>
        <authorList>
            <person name="Kono N."/>
            <person name="Arakawa K."/>
        </authorList>
    </citation>
    <scope>NUCLEOTIDE SEQUENCE [LARGE SCALE GENOMIC DNA]</scope>
</reference>
<dbReference type="Proteomes" id="UP001054945">
    <property type="component" value="Unassembled WGS sequence"/>
</dbReference>
<sequence length="81" mass="9325">MFTGGKKRKCQQTCTQNVVYGETKRVYCDSGEKTKVFIPKNRKECATVFLKFLLILQEFRCTLVGGSDPRLVGFRLKQSRN</sequence>
<accession>A0AAV4MC86</accession>
<keyword evidence="2" id="KW-1185">Reference proteome</keyword>
<dbReference type="AlphaFoldDB" id="A0AAV4MC86"/>
<evidence type="ECO:0000313" key="1">
    <source>
        <dbReference type="EMBL" id="GIX69991.1"/>
    </source>
</evidence>
<gene>
    <name evidence="1" type="ORF">CEXT_165821</name>
</gene>
<evidence type="ECO:0000313" key="2">
    <source>
        <dbReference type="Proteomes" id="UP001054945"/>
    </source>
</evidence>
<name>A0AAV4MC86_CAEEX</name>
<protein>
    <submittedName>
        <fullName evidence="1">Uncharacterized protein</fullName>
    </submittedName>
</protein>
<proteinExistence type="predicted"/>
<comment type="caution">
    <text evidence="1">The sequence shown here is derived from an EMBL/GenBank/DDBJ whole genome shotgun (WGS) entry which is preliminary data.</text>
</comment>
<organism evidence="1 2">
    <name type="scientific">Caerostris extrusa</name>
    <name type="common">Bark spider</name>
    <name type="synonym">Caerostris bankana</name>
    <dbReference type="NCBI Taxonomy" id="172846"/>
    <lineage>
        <taxon>Eukaryota</taxon>
        <taxon>Metazoa</taxon>
        <taxon>Ecdysozoa</taxon>
        <taxon>Arthropoda</taxon>
        <taxon>Chelicerata</taxon>
        <taxon>Arachnida</taxon>
        <taxon>Araneae</taxon>
        <taxon>Araneomorphae</taxon>
        <taxon>Entelegynae</taxon>
        <taxon>Araneoidea</taxon>
        <taxon>Araneidae</taxon>
        <taxon>Caerostris</taxon>
    </lineage>
</organism>
<dbReference type="EMBL" id="BPLR01019640">
    <property type="protein sequence ID" value="GIX69991.1"/>
    <property type="molecule type" value="Genomic_DNA"/>
</dbReference>